<protein>
    <recommendedName>
        <fullName evidence="2">Peptidase S8/S53 domain-containing protein</fullName>
    </recommendedName>
</protein>
<dbReference type="InterPro" id="IPR000209">
    <property type="entry name" value="Peptidase_S8/S53_dom"/>
</dbReference>
<keyword evidence="1" id="KW-0645">Protease</keyword>
<dbReference type="InterPro" id="IPR036852">
    <property type="entry name" value="Peptidase_S8/S53_dom_sf"/>
</dbReference>
<sequence length="224" mass="24016">MRVGIIDTGLQRGQWQRLHGGQSFVLSDEEVLLRPLGQDHLGHGTLVTQLLSEQAPQAQLLMAQVFGERPATTAAQVGAGLAWLLEQGVSLINCSLGLHADRPMLRELCRQAAEQGVLICASSPAMGQPVYPAAYSGVVAVTGDARCQPGQWSWLQEERAEFGAPVGRGAEGGASMACARFSGMLAAFWTERPSLSGAEVLHYFRQHAIRSGPQTREPLCAENT</sequence>
<gene>
    <name evidence="3" type="ORF">SAMN05216578_101425</name>
</gene>
<dbReference type="Gene3D" id="3.40.50.200">
    <property type="entry name" value="Peptidase S8/S53 domain"/>
    <property type="match status" value="1"/>
</dbReference>
<dbReference type="GO" id="GO:0004252">
    <property type="term" value="F:serine-type endopeptidase activity"/>
    <property type="evidence" value="ECO:0007669"/>
    <property type="project" value="UniProtKB-UniRule"/>
</dbReference>
<evidence type="ECO:0000313" key="4">
    <source>
        <dbReference type="Proteomes" id="UP000242815"/>
    </source>
</evidence>
<evidence type="ECO:0000256" key="1">
    <source>
        <dbReference type="PROSITE-ProRule" id="PRU01240"/>
    </source>
</evidence>
<keyword evidence="1" id="KW-0720">Serine protease</keyword>
<evidence type="ECO:0000259" key="2">
    <source>
        <dbReference type="Pfam" id="PF00082"/>
    </source>
</evidence>
<feature type="domain" description="Peptidase S8/S53" evidence="2">
    <location>
        <begin position="3"/>
        <end position="208"/>
    </location>
</feature>
<dbReference type="Pfam" id="PF00082">
    <property type="entry name" value="Peptidase_S8"/>
    <property type="match status" value="1"/>
</dbReference>
<dbReference type="Proteomes" id="UP000242815">
    <property type="component" value="Unassembled WGS sequence"/>
</dbReference>
<dbReference type="STRING" id="1002526.SAMN05216578_101425"/>
<dbReference type="RefSeq" id="WP_090536495.1">
    <property type="nucleotide sequence ID" value="NZ_FOYD01000001.1"/>
</dbReference>
<evidence type="ECO:0000313" key="3">
    <source>
        <dbReference type="EMBL" id="SFQ61673.1"/>
    </source>
</evidence>
<name>A0A1I5ZZ99_9GAMM</name>
<dbReference type="PROSITE" id="PS51892">
    <property type="entry name" value="SUBTILASE"/>
    <property type="match status" value="1"/>
</dbReference>
<reference evidence="3 4" key="1">
    <citation type="submission" date="2016-10" db="EMBL/GenBank/DDBJ databases">
        <authorList>
            <person name="de Groot N.N."/>
        </authorList>
    </citation>
    <scope>NUCLEOTIDE SEQUENCE [LARGE SCALE GENOMIC DNA]</scope>
    <source>
        <strain evidence="3 4">JCM 18415</strain>
    </source>
</reference>
<dbReference type="AlphaFoldDB" id="A0A1I5ZZ99"/>
<dbReference type="SUPFAM" id="SSF52743">
    <property type="entry name" value="Subtilisin-like"/>
    <property type="match status" value="1"/>
</dbReference>
<feature type="active site" description="Charge relay system" evidence="1">
    <location>
        <position position="7"/>
    </location>
</feature>
<organism evidence="3 4">
    <name type="scientific">Halopseudomonas formosensis</name>
    <dbReference type="NCBI Taxonomy" id="1002526"/>
    <lineage>
        <taxon>Bacteria</taxon>
        <taxon>Pseudomonadati</taxon>
        <taxon>Pseudomonadota</taxon>
        <taxon>Gammaproteobacteria</taxon>
        <taxon>Pseudomonadales</taxon>
        <taxon>Pseudomonadaceae</taxon>
        <taxon>Halopseudomonas</taxon>
    </lineage>
</organism>
<dbReference type="GO" id="GO:0006508">
    <property type="term" value="P:proteolysis"/>
    <property type="evidence" value="ECO:0007669"/>
    <property type="project" value="UniProtKB-KW"/>
</dbReference>
<keyword evidence="1" id="KW-0378">Hydrolase</keyword>
<feature type="active site" description="Charge relay system" evidence="1">
    <location>
        <position position="43"/>
    </location>
</feature>
<accession>A0A1I5ZZ99</accession>
<feature type="active site" description="Charge relay system" evidence="1">
    <location>
        <position position="175"/>
    </location>
</feature>
<dbReference type="EMBL" id="FOYD01000001">
    <property type="protein sequence ID" value="SFQ61673.1"/>
    <property type="molecule type" value="Genomic_DNA"/>
</dbReference>
<comment type="similarity">
    <text evidence="1">Belongs to the peptidase S8 family.</text>
</comment>
<proteinExistence type="inferred from homology"/>